<feature type="region of interest" description="Disordered" evidence="1">
    <location>
        <begin position="1"/>
        <end position="64"/>
    </location>
</feature>
<proteinExistence type="predicted"/>
<sequence>MSGRQGGKLKPLKAAKKKSADMDDEDMAFKKKQQEEAKKLKEMQTKAAGKGPLVSGGIKKSGKK</sequence>
<comment type="caution">
    <text evidence="2">The sequence shown here is derived from an EMBL/GenBank/DDBJ whole genome shotgun (WGS) entry which is preliminary data.</text>
</comment>
<dbReference type="PANTHER" id="PTHR28632">
    <property type="entry name" value="TRANSLATION MACHINERY-ASSOCIATED PROTEIN 7"/>
    <property type="match status" value="1"/>
</dbReference>
<dbReference type="AlphaFoldDB" id="A0A8H7PJE8"/>
<gene>
    <name evidence="2" type="ORF">INT43_004399</name>
</gene>
<evidence type="ECO:0008006" key="4">
    <source>
        <dbReference type="Google" id="ProtNLM"/>
    </source>
</evidence>
<dbReference type="Proteomes" id="UP000654370">
    <property type="component" value="Unassembled WGS sequence"/>
</dbReference>
<dbReference type="Pfam" id="PF09072">
    <property type="entry name" value="TMA7"/>
    <property type="match status" value="1"/>
</dbReference>
<evidence type="ECO:0000313" key="3">
    <source>
        <dbReference type="Proteomes" id="UP000654370"/>
    </source>
</evidence>
<evidence type="ECO:0000313" key="2">
    <source>
        <dbReference type="EMBL" id="KAG2174376.1"/>
    </source>
</evidence>
<keyword evidence="3" id="KW-1185">Reference proteome</keyword>
<evidence type="ECO:0000256" key="1">
    <source>
        <dbReference type="SAM" id="MobiDB-lite"/>
    </source>
</evidence>
<feature type="compositionally biased region" description="Basic and acidic residues" evidence="1">
    <location>
        <begin position="27"/>
        <end position="44"/>
    </location>
</feature>
<protein>
    <recommendedName>
        <fullName evidence="4">Translation machinery associated TMA7</fullName>
    </recommendedName>
</protein>
<dbReference type="EMBL" id="JAEPQZ010000013">
    <property type="protein sequence ID" value="KAG2174376.1"/>
    <property type="molecule type" value="Genomic_DNA"/>
</dbReference>
<reference evidence="2" key="1">
    <citation type="submission" date="2020-12" db="EMBL/GenBank/DDBJ databases">
        <title>Metabolic potential, ecology and presence of endohyphal bacteria is reflected in genomic diversity of Mucoromycotina.</title>
        <authorList>
            <person name="Muszewska A."/>
            <person name="Okrasinska A."/>
            <person name="Steczkiewicz K."/>
            <person name="Drgas O."/>
            <person name="Orlowska M."/>
            <person name="Perlinska-Lenart U."/>
            <person name="Aleksandrzak-Piekarczyk T."/>
            <person name="Szatraj K."/>
            <person name="Zielenkiewicz U."/>
            <person name="Pilsyk S."/>
            <person name="Malc E."/>
            <person name="Mieczkowski P."/>
            <person name="Kruszewska J.S."/>
            <person name="Biernat P."/>
            <person name="Pawlowska J."/>
        </authorList>
    </citation>
    <scope>NUCLEOTIDE SEQUENCE</scope>
    <source>
        <strain evidence="2">WA0000067209</strain>
    </source>
</reference>
<accession>A0A8H7PJE8</accession>
<dbReference type="InterPro" id="IPR015157">
    <property type="entry name" value="TMA7"/>
</dbReference>
<organism evidence="2 3">
    <name type="scientific">Mortierella isabellina</name>
    <name type="common">Filamentous fungus</name>
    <name type="synonym">Umbelopsis isabellina</name>
    <dbReference type="NCBI Taxonomy" id="91625"/>
    <lineage>
        <taxon>Eukaryota</taxon>
        <taxon>Fungi</taxon>
        <taxon>Fungi incertae sedis</taxon>
        <taxon>Mucoromycota</taxon>
        <taxon>Mucoromycotina</taxon>
        <taxon>Umbelopsidomycetes</taxon>
        <taxon>Umbelopsidales</taxon>
        <taxon>Umbelopsidaceae</taxon>
        <taxon>Umbelopsis</taxon>
    </lineage>
</organism>
<name>A0A8H7PJE8_MORIS</name>